<dbReference type="Pfam" id="PF00664">
    <property type="entry name" value="ABC_membrane"/>
    <property type="match status" value="1"/>
</dbReference>
<dbReference type="GO" id="GO:0140359">
    <property type="term" value="F:ABC-type transporter activity"/>
    <property type="evidence" value="ECO:0007669"/>
    <property type="project" value="InterPro"/>
</dbReference>
<keyword evidence="3" id="KW-0997">Cell inner membrane</keyword>
<dbReference type="Proteomes" id="UP000075238">
    <property type="component" value="Chromosome 1"/>
</dbReference>
<dbReference type="PANTHER" id="PTHR24221">
    <property type="entry name" value="ATP-BINDING CASSETTE SUB-FAMILY B"/>
    <property type="match status" value="1"/>
</dbReference>
<dbReference type="GO" id="GO:0005886">
    <property type="term" value="C:plasma membrane"/>
    <property type="evidence" value="ECO:0007669"/>
    <property type="project" value="UniProtKB-SubCell"/>
</dbReference>
<dbReference type="AlphaFoldDB" id="A0A142JP36"/>
<comment type="subcellular location">
    <subcellularLocation>
        <location evidence="1">Cell membrane</location>
        <topology evidence="1">Multi-pass membrane protein</topology>
    </subcellularLocation>
</comment>
<evidence type="ECO:0000313" key="12">
    <source>
        <dbReference type="EMBL" id="AMR79848.1"/>
    </source>
</evidence>
<dbReference type="InterPro" id="IPR003593">
    <property type="entry name" value="AAA+_ATPase"/>
</dbReference>
<dbReference type="SUPFAM" id="SSF52540">
    <property type="entry name" value="P-loop containing nucleoside triphosphate hydrolases"/>
    <property type="match status" value="1"/>
</dbReference>
<dbReference type="SMART" id="SM00382">
    <property type="entry name" value="AAA"/>
    <property type="match status" value="1"/>
</dbReference>
<keyword evidence="7 9" id="KW-1133">Transmembrane helix</keyword>
<dbReference type="InterPro" id="IPR039421">
    <property type="entry name" value="Type_1_exporter"/>
</dbReference>
<sequence length="574" mass="61971">MAMRFLLDLSKDWLFAYRITVKKYPALPIHFGGATLFVALCAALSTLVPYLLREATNALSVDARQDPSSLPLLLAAAYGLAWTAARAFDWLKAMLSAAVLARCDAAFHHAIFARLIRVDYPRLAEEDPGKLVSVIARSRAAFSAITFAVFWAIGPTVMQLIMSSVVLWQLTGGAFALGFASSMLLLFAATWLLADKSKGAHEEIFCGVDMLSSHLVEKLGFTLDIKVNNAYAREDAALHRILDVYIGKVTRGNTRLALLLAAQAIITGLLLTLFTMTTAYGVIHASLRAGDFVMIASYIVTLATPFTNLAGSLSDLRRNHLALRESFGLLELQIERSESAAHIDRAANEVCRIERATVIQGGKQILQNVNITVRQGELVALTGPSGAGKSSLVHLLLGLARPAAGAIYLFDSDVSKLSVSDIAQEVAVAPQAPMILTGSLRENLIYGCDNLPSDQALHELVSLLELQDIAAEGNGDILERPLGIQGRALSGGERQRVALGRALARRPAVIILDEPTSSLDPEREARIFARVRQRVPTLIVVTHRHALVQAADRVYRVANGSVQEDSSRVANAAG</sequence>
<evidence type="ECO:0000259" key="10">
    <source>
        <dbReference type="PROSITE" id="PS50893"/>
    </source>
</evidence>
<feature type="transmembrane region" description="Helical" evidence="9">
    <location>
        <begin position="70"/>
        <end position="88"/>
    </location>
</feature>
<evidence type="ECO:0000313" key="13">
    <source>
        <dbReference type="Proteomes" id="UP000075238"/>
    </source>
</evidence>
<dbReference type="InterPro" id="IPR027417">
    <property type="entry name" value="P-loop_NTPase"/>
</dbReference>
<protein>
    <submittedName>
        <fullName evidence="12">Multidrug ABC transporter ATP-binding protein</fullName>
    </submittedName>
</protein>
<dbReference type="STRING" id="1796606.A2G96_19930"/>
<feature type="transmembrane region" description="Helical" evidence="9">
    <location>
        <begin position="256"/>
        <end position="283"/>
    </location>
</feature>
<dbReference type="GO" id="GO:0016887">
    <property type="term" value="F:ATP hydrolysis activity"/>
    <property type="evidence" value="ECO:0007669"/>
    <property type="project" value="InterPro"/>
</dbReference>
<name>A0A142JP36_9BURK</name>
<organism evidence="12 13">
    <name type="scientific">Cupriavidus nantongensis</name>
    <dbReference type="NCBI Taxonomy" id="1796606"/>
    <lineage>
        <taxon>Bacteria</taxon>
        <taxon>Pseudomonadati</taxon>
        <taxon>Pseudomonadota</taxon>
        <taxon>Betaproteobacteria</taxon>
        <taxon>Burkholderiales</taxon>
        <taxon>Burkholderiaceae</taxon>
        <taxon>Cupriavidus</taxon>
    </lineage>
</organism>
<reference evidence="12 13" key="1">
    <citation type="submission" date="2016-03" db="EMBL/GenBank/DDBJ databases">
        <title>Complete genome sequence of a novel chlorpyrifos degrading bacterium, Cupriavidus nantongensis sp. X1.</title>
        <authorList>
            <person name="Fang L."/>
        </authorList>
    </citation>
    <scope>NUCLEOTIDE SEQUENCE [LARGE SCALE GENOMIC DNA]</scope>
    <source>
        <strain evidence="12 13">X1</strain>
    </source>
</reference>
<keyword evidence="6 12" id="KW-0067">ATP-binding</keyword>
<evidence type="ECO:0000259" key="11">
    <source>
        <dbReference type="PROSITE" id="PS50929"/>
    </source>
</evidence>
<evidence type="ECO:0000256" key="5">
    <source>
        <dbReference type="ARBA" id="ARBA00022741"/>
    </source>
</evidence>
<feature type="transmembrane region" description="Helical" evidence="9">
    <location>
        <begin position="140"/>
        <end position="162"/>
    </location>
</feature>
<dbReference type="Pfam" id="PF00005">
    <property type="entry name" value="ABC_tran"/>
    <property type="match status" value="1"/>
</dbReference>
<dbReference type="InterPro" id="IPR003439">
    <property type="entry name" value="ABC_transporter-like_ATP-bd"/>
</dbReference>
<feature type="domain" description="ABC transporter" evidence="10">
    <location>
        <begin position="351"/>
        <end position="573"/>
    </location>
</feature>
<dbReference type="PANTHER" id="PTHR24221:SF654">
    <property type="entry name" value="ATP-BINDING CASSETTE SUB-FAMILY B MEMBER 6"/>
    <property type="match status" value="1"/>
</dbReference>
<gene>
    <name evidence="12" type="ORF">A2G96_19930</name>
</gene>
<evidence type="ECO:0000256" key="2">
    <source>
        <dbReference type="ARBA" id="ARBA00022475"/>
    </source>
</evidence>
<keyword evidence="8 9" id="KW-0472">Membrane</keyword>
<dbReference type="GO" id="GO:0034040">
    <property type="term" value="F:ATPase-coupled lipid transmembrane transporter activity"/>
    <property type="evidence" value="ECO:0007669"/>
    <property type="project" value="TreeGrafter"/>
</dbReference>
<dbReference type="SUPFAM" id="SSF90123">
    <property type="entry name" value="ABC transporter transmembrane region"/>
    <property type="match status" value="1"/>
</dbReference>
<keyword evidence="2" id="KW-1003">Cell membrane</keyword>
<evidence type="ECO:0000256" key="8">
    <source>
        <dbReference type="ARBA" id="ARBA00023136"/>
    </source>
</evidence>
<dbReference type="CDD" id="cd03228">
    <property type="entry name" value="ABCC_MRP_Like"/>
    <property type="match status" value="1"/>
</dbReference>
<keyword evidence="4 9" id="KW-0812">Transmembrane</keyword>
<dbReference type="PROSITE" id="PS00211">
    <property type="entry name" value="ABC_TRANSPORTER_1"/>
    <property type="match status" value="1"/>
</dbReference>
<dbReference type="Gene3D" id="1.20.1560.10">
    <property type="entry name" value="ABC transporter type 1, transmembrane domain"/>
    <property type="match status" value="1"/>
</dbReference>
<accession>A0A142JP36</accession>
<dbReference type="InterPro" id="IPR011527">
    <property type="entry name" value="ABC1_TM_dom"/>
</dbReference>
<keyword evidence="13" id="KW-1185">Reference proteome</keyword>
<dbReference type="PROSITE" id="PS50893">
    <property type="entry name" value="ABC_TRANSPORTER_2"/>
    <property type="match status" value="1"/>
</dbReference>
<evidence type="ECO:0000256" key="4">
    <source>
        <dbReference type="ARBA" id="ARBA00022692"/>
    </source>
</evidence>
<dbReference type="PROSITE" id="PS50929">
    <property type="entry name" value="ABC_TM1F"/>
    <property type="match status" value="1"/>
</dbReference>
<dbReference type="EMBL" id="CP014844">
    <property type="protein sequence ID" value="AMR79848.1"/>
    <property type="molecule type" value="Genomic_DNA"/>
</dbReference>
<evidence type="ECO:0000256" key="7">
    <source>
        <dbReference type="ARBA" id="ARBA00022989"/>
    </source>
</evidence>
<dbReference type="Gene3D" id="3.40.50.300">
    <property type="entry name" value="P-loop containing nucleotide triphosphate hydrolases"/>
    <property type="match status" value="1"/>
</dbReference>
<evidence type="ECO:0000256" key="1">
    <source>
        <dbReference type="ARBA" id="ARBA00004651"/>
    </source>
</evidence>
<feature type="transmembrane region" description="Helical" evidence="9">
    <location>
        <begin position="295"/>
        <end position="314"/>
    </location>
</feature>
<evidence type="ECO:0000256" key="3">
    <source>
        <dbReference type="ARBA" id="ARBA00022519"/>
    </source>
</evidence>
<proteinExistence type="predicted"/>
<feature type="domain" description="ABC transmembrane type-1" evidence="11">
    <location>
        <begin position="33"/>
        <end position="318"/>
    </location>
</feature>
<feature type="transmembrane region" description="Helical" evidence="9">
    <location>
        <begin position="174"/>
        <end position="194"/>
    </location>
</feature>
<dbReference type="GO" id="GO:0005524">
    <property type="term" value="F:ATP binding"/>
    <property type="evidence" value="ECO:0007669"/>
    <property type="project" value="UniProtKB-KW"/>
</dbReference>
<dbReference type="InterPro" id="IPR036640">
    <property type="entry name" value="ABC1_TM_sf"/>
</dbReference>
<evidence type="ECO:0000256" key="9">
    <source>
        <dbReference type="SAM" id="Phobius"/>
    </source>
</evidence>
<evidence type="ECO:0000256" key="6">
    <source>
        <dbReference type="ARBA" id="ARBA00022840"/>
    </source>
</evidence>
<keyword evidence="5" id="KW-0547">Nucleotide-binding</keyword>
<feature type="transmembrane region" description="Helical" evidence="9">
    <location>
        <begin position="27"/>
        <end position="50"/>
    </location>
</feature>
<dbReference type="InterPro" id="IPR017871">
    <property type="entry name" value="ABC_transporter-like_CS"/>
</dbReference>
<dbReference type="OrthoDB" id="8952216at2"/>
<dbReference type="KEGG" id="cnan:A2G96_19930"/>